<dbReference type="Proteomes" id="UP000236723">
    <property type="component" value="Unassembled WGS sequence"/>
</dbReference>
<dbReference type="InterPro" id="IPR016032">
    <property type="entry name" value="Sig_transdc_resp-reg_C-effctor"/>
</dbReference>
<proteinExistence type="predicted"/>
<dbReference type="EMBL" id="FNVO01000021">
    <property type="protein sequence ID" value="SEG87913.1"/>
    <property type="molecule type" value="Genomic_DNA"/>
</dbReference>
<dbReference type="GO" id="GO:0004016">
    <property type="term" value="F:adenylate cyclase activity"/>
    <property type="evidence" value="ECO:0007669"/>
    <property type="project" value="TreeGrafter"/>
</dbReference>
<dbReference type="Gene3D" id="1.10.10.10">
    <property type="entry name" value="Winged helix-like DNA-binding domain superfamily/Winged helix DNA-binding domain"/>
    <property type="match status" value="1"/>
</dbReference>
<dbReference type="AlphaFoldDB" id="A0A1H6DT39"/>
<dbReference type="PRINTS" id="PR00038">
    <property type="entry name" value="HTHLUXR"/>
</dbReference>
<dbReference type="SUPFAM" id="SSF46894">
    <property type="entry name" value="C-terminal effector domain of the bipartite response regulators"/>
    <property type="match status" value="1"/>
</dbReference>
<dbReference type="RefSeq" id="WP_160147166.1">
    <property type="nucleotide sequence ID" value="NZ_FNVO01000021.1"/>
</dbReference>
<organism evidence="4 5">
    <name type="scientific">Thermomonospora echinospora</name>
    <dbReference type="NCBI Taxonomy" id="1992"/>
    <lineage>
        <taxon>Bacteria</taxon>
        <taxon>Bacillati</taxon>
        <taxon>Actinomycetota</taxon>
        <taxon>Actinomycetes</taxon>
        <taxon>Streptosporangiales</taxon>
        <taxon>Thermomonosporaceae</taxon>
        <taxon>Thermomonospora</taxon>
    </lineage>
</organism>
<reference evidence="5" key="1">
    <citation type="submission" date="2016-10" db="EMBL/GenBank/DDBJ databases">
        <authorList>
            <person name="Varghese N."/>
            <person name="Submissions S."/>
        </authorList>
    </citation>
    <scope>NUCLEOTIDE SEQUENCE [LARGE SCALE GENOMIC DNA]</scope>
    <source>
        <strain evidence="5">DSM 43163</strain>
    </source>
</reference>
<protein>
    <submittedName>
        <fullName evidence="4">Regulatory protein, luxR family</fullName>
    </submittedName>
</protein>
<keyword evidence="2" id="KW-0067">ATP-binding</keyword>
<evidence type="ECO:0000256" key="2">
    <source>
        <dbReference type="ARBA" id="ARBA00022840"/>
    </source>
</evidence>
<evidence type="ECO:0000256" key="1">
    <source>
        <dbReference type="ARBA" id="ARBA00022741"/>
    </source>
</evidence>
<dbReference type="GO" id="GO:0006355">
    <property type="term" value="P:regulation of DNA-templated transcription"/>
    <property type="evidence" value="ECO:0007669"/>
    <property type="project" value="InterPro"/>
</dbReference>
<dbReference type="OrthoDB" id="3178131at2"/>
<dbReference type="GO" id="GO:0005524">
    <property type="term" value="F:ATP binding"/>
    <property type="evidence" value="ECO:0007669"/>
    <property type="project" value="UniProtKB-KW"/>
</dbReference>
<dbReference type="InterPro" id="IPR011990">
    <property type="entry name" value="TPR-like_helical_dom_sf"/>
</dbReference>
<evidence type="ECO:0000259" key="3">
    <source>
        <dbReference type="PROSITE" id="PS50043"/>
    </source>
</evidence>
<dbReference type="SUPFAM" id="SSF52540">
    <property type="entry name" value="P-loop containing nucleoside triphosphate hydrolases"/>
    <property type="match status" value="1"/>
</dbReference>
<dbReference type="SMART" id="SM00421">
    <property type="entry name" value="HTH_LUXR"/>
    <property type="match status" value="1"/>
</dbReference>
<dbReference type="InterPro" id="IPR036388">
    <property type="entry name" value="WH-like_DNA-bd_sf"/>
</dbReference>
<dbReference type="CDD" id="cd06170">
    <property type="entry name" value="LuxR_C_like"/>
    <property type="match status" value="1"/>
</dbReference>
<dbReference type="InterPro" id="IPR041664">
    <property type="entry name" value="AAA_16"/>
</dbReference>
<dbReference type="PANTHER" id="PTHR16305">
    <property type="entry name" value="TESTICULAR SOLUBLE ADENYLYL CYCLASE"/>
    <property type="match status" value="1"/>
</dbReference>
<dbReference type="GO" id="GO:0005737">
    <property type="term" value="C:cytoplasm"/>
    <property type="evidence" value="ECO:0007669"/>
    <property type="project" value="TreeGrafter"/>
</dbReference>
<gene>
    <name evidence="4" type="ORF">SAMN04489712_12134</name>
</gene>
<dbReference type="GO" id="GO:0003677">
    <property type="term" value="F:DNA binding"/>
    <property type="evidence" value="ECO:0007669"/>
    <property type="project" value="InterPro"/>
</dbReference>
<keyword evidence="5" id="KW-1185">Reference proteome</keyword>
<keyword evidence="1" id="KW-0547">Nucleotide-binding</keyword>
<name>A0A1H6DT39_9ACTN</name>
<dbReference type="InterPro" id="IPR027417">
    <property type="entry name" value="P-loop_NTPase"/>
</dbReference>
<dbReference type="PANTHER" id="PTHR16305:SF35">
    <property type="entry name" value="TRANSCRIPTIONAL ACTIVATOR DOMAIN"/>
    <property type="match status" value="1"/>
</dbReference>
<dbReference type="Pfam" id="PF00196">
    <property type="entry name" value="GerE"/>
    <property type="match status" value="1"/>
</dbReference>
<dbReference type="SUPFAM" id="SSF48452">
    <property type="entry name" value="TPR-like"/>
    <property type="match status" value="2"/>
</dbReference>
<evidence type="ECO:0000313" key="5">
    <source>
        <dbReference type="Proteomes" id="UP000236723"/>
    </source>
</evidence>
<evidence type="ECO:0000313" key="4">
    <source>
        <dbReference type="EMBL" id="SEG87913.1"/>
    </source>
</evidence>
<dbReference type="PROSITE" id="PS00622">
    <property type="entry name" value="HTH_LUXR_1"/>
    <property type="match status" value="1"/>
</dbReference>
<dbReference type="InterPro" id="IPR000792">
    <property type="entry name" value="Tscrpt_reg_LuxR_C"/>
</dbReference>
<feature type="domain" description="HTH luxR-type" evidence="3">
    <location>
        <begin position="857"/>
        <end position="922"/>
    </location>
</feature>
<sequence length="933" mass="99801">MGGRSPAEGRADFGTVWEREEAVGAVSRLLASARTGQGGAVFLRGDAGMGKSRLLQETVELAGTGFAVGRAQGAPIESAVPFNVVAQALTGLGADELLSGAAVDAVATQCYRVWRRLRAWPDGPVLLVIDDLHWADADSLTLLSFLCRRLGSSRVALVAALRPWPPSALDISRDLGDGGYARIIELEPLSERAAAQLLARRAGREPSAETVRAAHTMCAGNPMLLEHAATLLGEGGDLDSAVVRAPDLVRPELLVQRFVGASQTAMRCARAGSVLGLRFDPCMAVELAGLAPEAGDAAIDGLQRGRLLRQTPDGLVEFVHPLFHQFLYEDLPAATRLRLHAAAFGLLARRGAETEAAEHAIRGRMAGDAAAVAVLVRVGREAFAVGATATAARYLTAAHRLAGDHAAPEPTAAAGQALMAAGRVTEAIEMFDRAARHGGADVRLAATTARMLGRACYLAGAHRRAEAELARATDLARSEAPEIAVEALLDHATLRHLTDGTGALPLAERALRLAAGAGPATRRRVGSARGYIAFLGGDATGLEQVAAAAREIADDPQARLDDVQWTWGALGNHAYAAKWAERFAECQAAFDLVIDAAERAGAVGTLSFLHISRAELFTRLGRLPEARASMGQALAIEDLAPMSERYAAAAHAWILLLSGDLDECERRCVQVEESAVGLRDAGTLLWLWYVRGRRFLHEGALAEACRQFDLLAENTERLGVGEPCVVPWGRDAIVAYVRAGRTAAAERMVTRLETAAGRLPCRWPRIAAATGRALLAEDPRVAEREFDRALRLHADVELPLEQVETRLLYGGWLRRQGRTVQARRVLADALATAEAATAHWPAGRALDELRLAGGRRRRARPTALTPAERRIAGLAARGLSNAQIAERLTLQVSTVETHLSRVYGKLGLRSRRDLMMRRPALLEGEHRPGDLEP</sequence>
<accession>A0A1H6DT39</accession>
<dbReference type="Pfam" id="PF13191">
    <property type="entry name" value="AAA_16"/>
    <property type="match status" value="1"/>
</dbReference>
<dbReference type="Gene3D" id="1.25.40.10">
    <property type="entry name" value="Tetratricopeptide repeat domain"/>
    <property type="match status" value="2"/>
</dbReference>
<dbReference type="PROSITE" id="PS50043">
    <property type="entry name" value="HTH_LUXR_2"/>
    <property type="match status" value="1"/>
</dbReference>